<evidence type="ECO:0000313" key="1">
    <source>
        <dbReference type="EMBL" id="MPC28163.1"/>
    </source>
</evidence>
<dbReference type="AlphaFoldDB" id="A0A5B7E4G4"/>
<keyword evidence="2" id="KW-1185">Reference proteome</keyword>
<reference evidence="1 2" key="1">
    <citation type="submission" date="2019-05" db="EMBL/GenBank/DDBJ databases">
        <title>Another draft genome of Portunus trituberculatus and its Hox gene families provides insights of decapod evolution.</title>
        <authorList>
            <person name="Jeong J.-H."/>
            <person name="Song I."/>
            <person name="Kim S."/>
            <person name="Choi T."/>
            <person name="Kim D."/>
            <person name="Ryu S."/>
            <person name="Kim W."/>
        </authorList>
    </citation>
    <scope>NUCLEOTIDE SEQUENCE [LARGE SCALE GENOMIC DNA]</scope>
    <source>
        <tissue evidence="1">Muscle</tissue>
    </source>
</reference>
<comment type="caution">
    <text evidence="1">The sequence shown here is derived from an EMBL/GenBank/DDBJ whole genome shotgun (WGS) entry which is preliminary data.</text>
</comment>
<proteinExistence type="predicted"/>
<dbReference type="Proteomes" id="UP000324222">
    <property type="component" value="Unassembled WGS sequence"/>
</dbReference>
<dbReference type="EMBL" id="VSRR010001866">
    <property type="protein sequence ID" value="MPC28163.1"/>
    <property type="molecule type" value="Genomic_DNA"/>
</dbReference>
<evidence type="ECO:0000313" key="2">
    <source>
        <dbReference type="Proteomes" id="UP000324222"/>
    </source>
</evidence>
<sequence>MSLKVMRQTEHWSLGSSWRHGRSQLSVAVSRNTKSGSCGRCGAAGCVSLSYRSPPPETI</sequence>
<name>A0A5B7E4G4_PORTR</name>
<gene>
    <name evidence="1" type="ORF">E2C01_021358</name>
</gene>
<organism evidence="1 2">
    <name type="scientific">Portunus trituberculatus</name>
    <name type="common">Swimming crab</name>
    <name type="synonym">Neptunus trituberculatus</name>
    <dbReference type="NCBI Taxonomy" id="210409"/>
    <lineage>
        <taxon>Eukaryota</taxon>
        <taxon>Metazoa</taxon>
        <taxon>Ecdysozoa</taxon>
        <taxon>Arthropoda</taxon>
        <taxon>Crustacea</taxon>
        <taxon>Multicrustacea</taxon>
        <taxon>Malacostraca</taxon>
        <taxon>Eumalacostraca</taxon>
        <taxon>Eucarida</taxon>
        <taxon>Decapoda</taxon>
        <taxon>Pleocyemata</taxon>
        <taxon>Brachyura</taxon>
        <taxon>Eubrachyura</taxon>
        <taxon>Portunoidea</taxon>
        <taxon>Portunidae</taxon>
        <taxon>Portuninae</taxon>
        <taxon>Portunus</taxon>
    </lineage>
</organism>
<protein>
    <submittedName>
        <fullName evidence="1">Uncharacterized protein</fullName>
    </submittedName>
</protein>
<accession>A0A5B7E4G4</accession>